<keyword evidence="9" id="KW-0408">Iron</keyword>
<keyword evidence="6" id="KW-0677">Repeat</keyword>
<dbReference type="PANTHER" id="PTHR42859">
    <property type="entry name" value="OXIDOREDUCTASE"/>
    <property type="match status" value="1"/>
</dbReference>
<evidence type="ECO:0000259" key="12">
    <source>
        <dbReference type="PROSITE" id="PS51379"/>
    </source>
</evidence>
<keyword evidence="4" id="KW-0997">Cell inner membrane</keyword>
<keyword evidence="1" id="KW-0813">Transport</keyword>
<dbReference type="Proteomes" id="UP000272771">
    <property type="component" value="Chromosome"/>
</dbReference>
<feature type="domain" description="4Fe-4S ferredoxin-type" evidence="12">
    <location>
        <begin position="102"/>
        <end position="131"/>
    </location>
</feature>
<keyword evidence="10" id="KW-0411">Iron-sulfur</keyword>
<keyword evidence="7" id="KW-1278">Translocase</keyword>
<sequence>MNPTPAERINAVLPQTQCRECGYSGCLPYAEALVSDNAAVNLCAPGGETVMLDIANLLGKPPLAPQKIQPKALAWIDEAVCIGCTACIRACPVDAIMGASKLMHTIIADECTGCGLCIPPCPVDCIHMHPVETDYLPAARFLSDTDDSRFAAASHAKARYEWQQQRKVRDAEERKAHLAEREAATKAKLQAQAAQAATKPQAAPFNPANLIAKAMARAQAQQSQRVVPANREDYQAKQLEEARQRSTYRRAQRDLKYGTEAEKAAAIEWLRAYKAEQEAKAVGK</sequence>
<dbReference type="Gene3D" id="1.10.15.40">
    <property type="entry name" value="Electron transport complex subunit B, putative Fe-S cluster"/>
    <property type="match status" value="1"/>
</dbReference>
<dbReference type="EMBL" id="LR134533">
    <property type="protein sequence ID" value="VEJ50567.1"/>
    <property type="molecule type" value="Genomic_DNA"/>
</dbReference>
<evidence type="ECO:0000256" key="2">
    <source>
        <dbReference type="ARBA" id="ARBA00022475"/>
    </source>
</evidence>
<dbReference type="STRING" id="28091.SAMEA3174300_01385"/>
<dbReference type="NCBIfam" id="TIGR01944">
    <property type="entry name" value="rnfB"/>
    <property type="match status" value="1"/>
</dbReference>
<keyword evidence="15" id="KW-1185">Reference proteome</keyword>
<dbReference type="PROSITE" id="PS00198">
    <property type="entry name" value="4FE4S_FER_1"/>
    <property type="match status" value="1"/>
</dbReference>
<dbReference type="OrthoDB" id="9789936at2"/>
<dbReference type="GO" id="GO:0009055">
    <property type="term" value="F:electron transfer activity"/>
    <property type="evidence" value="ECO:0007669"/>
    <property type="project" value="InterPro"/>
</dbReference>
<dbReference type="Pfam" id="PF04060">
    <property type="entry name" value="FeS"/>
    <property type="match status" value="1"/>
</dbReference>
<dbReference type="InterPro" id="IPR017896">
    <property type="entry name" value="4Fe4S_Fe-S-bd"/>
</dbReference>
<name>A0A3S4ZKL4_9NEIS</name>
<evidence type="ECO:0000256" key="6">
    <source>
        <dbReference type="ARBA" id="ARBA00022737"/>
    </source>
</evidence>
<evidence type="ECO:0000313" key="14">
    <source>
        <dbReference type="EMBL" id="VEJ50567.1"/>
    </source>
</evidence>
<dbReference type="GO" id="GO:0051539">
    <property type="term" value="F:4 iron, 4 sulfur cluster binding"/>
    <property type="evidence" value="ECO:0007669"/>
    <property type="project" value="UniProtKB-KW"/>
</dbReference>
<evidence type="ECO:0000259" key="13">
    <source>
        <dbReference type="PROSITE" id="PS51656"/>
    </source>
</evidence>
<feature type="domain" description="4Fe-4S ferredoxin-type" evidence="12">
    <location>
        <begin position="72"/>
        <end position="101"/>
    </location>
</feature>
<protein>
    <submittedName>
        <fullName evidence="14">Ferredoxin</fullName>
    </submittedName>
</protein>
<evidence type="ECO:0000256" key="7">
    <source>
        <dbReference type="ARBA" id="ARBA00022967"/>
    </source>
</evidence>
<dbReference type="GO" id="GO:0046872">
    <property type="term" value="F:metal ion binding"/>
    <property type="evidence" value="ECO:0007669"/>
    <property type="project" value="UniProtKB-KW"/>
</dbReference>
<gene>
    <name evidence="14" type="primary">rnfB</name>
    <name evidence="14" type="ORF">NCTC12742_00760</name>
</gene>
<dbReference type="InterPro" id="IPR010207">
    <property type="entry name" value="Elect_transpt_cplx_RnfB/RsxB"/>
</dbReference>
<evidence type="ECO:0000256" key="10">
    <source>
        <dbReference type="ARBA" id="ARBA00023014"/>
    </source>
</evidence>
<dbReference type="InterPro" id="IPR017900">
    <property type="entry name" value="4Fe4S_Fe_S_CS"/>
</dbReference>
<evidence type="ECO:0000256" key="1">
    <source>
        <dbReference type="ARBA" id="ARBA00022448"/>
    </source>
</evidence>
<dbReference type="PANTHER" id="PTHR42859:SF3">
    <property type="entry name" value="ION-TRANSLOCATING OXIDOREDUCTASE COMPLEX SUBUNIT B"/>
    <property type="match status" value="1"/>
</dbReference>
<keyword evidence="5" id="KW-0479">Metal-binding</keyword>
<dbReference type="InterPro" id="IPR050294">
    <property type="entry name" value="RnfB_subfamily"/>
</dbReference>
<dbReference type="AlphaFoldDB" id="A0A3S4ZKL4"/>
<evidence type="ECO:0000256" key="9">
    <source>
        <dbReference type="ARBA" id="ARBA00023004"/>
    </source>
</evidence>
<dbReference type="PROSITE" id="PS51379">
    <property type="entry name" value="4FE4S_FER_2"/>
    <property type="match status" value="2"/>
</dbReference>
<dbReference type="Gene3D" id="3.30.70.20">
    <property type="match status" value="1"/>
</dbReference>
<dbReference type="RefSeq" id="WP_004282648.1">
    <property type="nucleotide sequence ID" value="NZ_CAUJRG010000002.1"/>
</dbReference>
<evidence type="ECO:0000313" key="15">
    <source>
        <dbReference type="Proteomes" id="UP000272771"/>
    </source>
</evidence>
<evidence type="ECO:0000256" key="4">
    <source>
        <dbReference type="ARBA" id="ARBA00022519"/>
    </source>
</evidence>
<evidence type="ECO:0000256" key="3">
    <source>
        <dbReference type="ARBA" id="ARBA00022485"/>
    </source>
</evidence>
<accession>A0A3S4ZKL4</accession>
<keyword evidence="2" id="KW-1003">Cell membrane</keyword>
<keyword evidence="8" id="KW-0249">Electron transport</keyword>
<dbReference type="InterPro" id="IPR007202">
    <property type="entry name" value="4Fe-4S_dom"/>
</dbReference>
<evidence type="ECO:0000256" key="8">
    <source>
        <dbReference type="ARBA" id="ARBA00022982"/>
    </source>
</evidence>
<keyword evidence="3" id="KW-0004">4Fe-4S</keyword>
<dbReference type="PROSITE" id="PS51656">
    <property type="entry name" value="4FE4S"/>
    <property type="match status" value="1"/>
</dbReference>
<evidence type="ECO:0000256" key="5">
    <source>
        <dbReference type="ARBA" id="ARBA00022723"/>
    </source>
</evidence>
<feature type="domain" description="4Fe-4S" evidence="13">
    <location>
        <begin position="1"/>
        <end position="60"/>
    </location>
</feature>
<organism evidence="14 15">
    <name type="scientific">Neisseria weaveri</name>
    <dbReference type="NCBI Taxonomy" id="28091"/>
    <lineage>
        <taxon>Bacteria</taxon>
        <taxon>Pseudomonadati</taxon>
        <taxon>Pseudomonadota</taxon>
        <taxon>Betaproteobacteria</taxon>
        <taxon>Neisseriales</taxon>
        <taxon>Neisseriaceae</taxon>
        <taxon>Neisseria</taxon>
    </lineage>
</organism>
<dbReference type="SUPFAM" id="SSF54862">
    <property type="entry name" value="4Fe-4S ferredoxins"/>
    <property type="match status" value="1"/>
</dbReference>
<keyword evidence="11" id="KW-0472">Membrane</keyword>
<proteinExistence type="predicted"/>
<reference evidence="14 15" key="1">
    <citation type="submission" date="2018-12" db="EMBL/GenBank/DDBJ databases">
        <authorList>
            <consortium name="Pathogen Informatics"/>
        </authorList>
    </citation>
    <scope>NUCLEOTIDE SEQUENCE [LARGE SCALE GENOMIC DNA]</scope>
    <source>
        <strain evidence="14 15">NCTC12742</strain>
    </source>
</reference>
<dbReference type="Pfam" id="PF14697">
    <property type="entry name" value="Fer4_21"/>
    <property type="match status" value="1"/>
</dbReference>
<evidence type="ECO:0000256" key="11">
    <source>
        <dbReference type="ARBA" id="ARBA00023136"/>
    </source>
</evidence>